<dbReference type="KEGG" id="cot:CORT_0D07655"/>
<sequence>MIDYIKLYQDKDYTNPKKLLIQIILLQVFYYLSALIIFYIVALLNGYEFSIDWIFQWQLVSFENTLGLTLFALWLFDSLTCVLFVTIIVGRSKLAWDFAVTIHIINLIITWCYVGKFPTSMLWWMLQVISAFLLVTLSTYSTRWKELRVTFFTNMLETRQPETVELDELNRTS</sequence>
<proteinExistence type="inferred from homology"/>
<keyword evidence="4 9" id="KW-0812">Transmembrane</keyword>
<keyword evidence="7" id="KW-0333">Golgi apparatus</keyword>
<evidence type="ECO:0000256" key="2">
    <source>
        <dbReference type="ARBA" id="ARBA00008160"/>
    </source>
</evidence>
<dbReference type="OrthoDB" id="542931at2759"/>
<evidence type="ECO:0000256" key="8">
    <source>
        <dbReference type="ARBA" id="ARBA00023136"/>
    </source>
</evidence>
<evidence type="ECO:0000256" key="3">
    <source>
        <dbReference type="ARBA" id="ARBA00022448"/>
    </source>
</evidence>
<evidence type="ECO:0000256" key="6">
    <source>
        <dbReference type="ARBA" id="ARBA00022989"/>
    </source>
</evidence>
<dbReference type="Proteomes" id="UP000005018">
    <property type="component" value="Chromosome 4"/>
</dbReference>
<reference evidence="10 11" key="1">
    <citation type="journal article" date="2012" name="PLoS ONE">
        <title>Sequence and analysis of the genome of the pathogenic yeast Candida orthopsilosis.</title>
        <authorList>
            <person name="Riccombeni A."/>
            <person name="Vidanes G."/>
            <person name="Proux-Wera E."/>
            <person name="Wolfe K.H."/>
            <person name="Butler G."/>
        </authorList>
    </citation>
    <scope>NUCLEOTIDE SEQUENCE [LARGE SCALE GENOMIC DNA]</scope>
    <source>
        <strain evidence="10 11">Co 90-125</strain>
    </source>
</reference>
<dbReference type="GO" id="GO:0043001">
    <property type="term" value="P:Golgi to plasma membrane protein transport"/>
    <property type="evidence" value="ECO:0007669"/>
    <property type="project" value="TreeGrafter"/>
</dbReference>
<dbReference type="PANTHER" id="PTHR12952">
    <property type="entry name" value="SYS1"/>
    <property type="match status" value="1"/>
</dbReference>
<keyword evidence="11" id="KW-1185">Reference proteome</keyword>
<protein>
    <submittedName>
        <fullName evidence="10">Sys1 Golgi integral membrane protein</fullName>
    </submittedName>
</protein>
<dbReference type="PANTHER" id="PTHR12952:SF0">
    <property type="entry name" value="PROTEIN SYS1 HOMOLOG"/>
    <property type="match status" value="1"/>
</dbReference>
<comment type="subcellular location">
    <subcellularLocation>
        <location evidence="1">Golgi apparatus membrane</location>
        <topology evidence="1">Multi-pass membrane protein</topology>
    </subcellularLocation>
</comment>
<keyword evidence="5" id="KW-0653">Protein transport</keyword>
<evidence type="ECO:0000313" key="11">
    <source>
        <dbReference type="Proteomes" id="UP000005018"/>
    </source>
</evidence>
<feature type="transmembrane region" description="Helical" evidence="9">
    <location>
        <begin position="96"/>
        <end position="116"/>
    </location>
</feature>
<evidence type="ECO:0000256" key="7">
    <source>
        <dbReference type="ARBA" id="ARBA00023034"/>
    </source>
</evidence>
<keyword evidence="6 9" id="KW-1133">Transmembrane helix</keyword>
<keyword evidence="8 9" id="KW-0472">Membrane</keyword>
<dbReference type="InterPro" id="IPR019185">
    <property type="entry name" value="Integral_membrane_SYS1-rel"/>
</dbReference>
<dbReference type="HOGENOM" id="CLU_081382_2_1_1"/>
<dbReference type="GeneID" id="14540178"/>
<dbReference type="Pfam" id="PF09801">
    <property type="entry name" value="SYS1"/>
    <property type="match status" value="1"/>
</dbReference>
<evidence type="ECO:0000313" key="10">
    <source>
        <dbReference type="EMBL" id="CCG23599.1"/>
    </source>
</evidence>
<evidence type="ECO:0000256" key="5">
    <source>
        <dbReference type="ARBA" id="ARBA00022927"/>
    </source>
</evidence>
<dbReference type="EMBL" id="HE681722">
    <property type="protein sequence ID" value="CCG23599.1"/>
    <property type="molecule type" value="Genomic_DNA"/>
</dbReference>
<dbReference type="RefSeq" id="XP_003869732.1">
    <property type="nucleotide sequence ID" value="XM_003869683.1"/>
</dbReference>
<dbReference type="GO" id="GO:0034067">
    <property type="term" value="P:protein localization to Golgi apparatus"/>
    <property type="evidence" value="ECO:0007669"/>
    <property type="project" value="TreeGrafter"/>
</dbReference>
<dbReference type="GO" id="GO:0005829">
    <property type="term" value="C:cytosol"/>
    <property type="evidence" value="ECO:0007669"/>
    <property type="project" value="GOC"/>
</dbReference>
<keyword evidence="3" id="KW-0813">Transport</keyword>
<accession>H8X6I8</accession>
<feature type="transmembrane region" description="Helical" evidence="9">
    <location>
        <begin position="66"/>
        <end position="89"/>
    </location>
</feature>
<dbReference type="GO" id="GO:0000139">
    <property type="term" value="C:Golgi membrane"/>
    <property type="evidence" value="ECO:0007669"/>
    <property type="project" value="UniProtKB-SubCell"/>
</dbReference>
<organism evidence="10 11">
    <name type="scientific">Candida orthopsilosis (strain 90-125)</name>
    <name type="common">Yeast</name>
    <dbReference type="NCBI Taxonomy" id="1136231"/>
    <lineage>
        <taxon>Eukaryota</taxon>
        <taxon>Fungi</taxon>
        <taxon>Dikarya</taxon>
        <taxon>Ascomycota</taxon>
        <taxon>Saccharomycotina</taxon>
        <taxon>Pichiomycetes</taxon>
        <taxon>Debaryomycetaceae</taxon>
        <taxon>Candida/Lodderomyces clade</taxon>
        <taxon>Candida</taxon>
    </lineage>
</organism>
<evidence type="ECO:0000256" key="9">
    <source>
        <dbReference type="SAM" id="Phobius"/>
    </source>
</evidence>
<dbReference type="eggNOG" id="KOG4697">
    <property type="taxonomic scope" value="Eukaryota"/>
</dbReference>
<name>H8X6I8_CANO9</name>
<feature type="transmembrane region" description="Helical" evidence="9">
    <location>
        <begin position="122"/>
        <end position="140"/>
    </location>
</feature>
<dbReference type="AlphaFoldDB" id="H8X6I8"/>
<comment type="similarity">
    <text evidence="2">Belongs to the SYS1 family.</text>
</comment>
<feature type="transmembrane region" description="Helical" evidence="9">
    <location>
        <begin position="20"/>
        <end position="46"/>
    </location>
</feature>
<dbReference type="GO" id="GO:0006895">
    <property type="term" value="P:Golgi to endosome transport"/>
    <property type="evidence" value="ECO:0007669"/>
    <property type="project" value="TreeGrafter"/>
</dbReference>
<evidence type="ECO:0000256" key="1">
    <source>
        <dbReference type="ARBA" id="ARBA00004653"/>
    </source>
</evidence>
<dbReference type="GO" id="GO:0005802">
    <property type="term" value="C:trans-Golgi network"/>
    <property type="evidence" value="ECO:0007669"/>
    <property type="project" value="TreeGrafter"/>
</dbReference>
<gene>
    <name evidence="10" type="ORF">CORT_0D07655</name>
</gene>
<evidence type="ECO:0000256" key="4">
    <source>
        <dbReference type="ARBA" id="ARBA00022692"/>
    </source>
</evidence>